<dbReference type="Gene3D" id="2.60.450.10">
    <property type="entry name" value="Lipopolysaccharide (LPS) transport protein A like domain"/>
    <property type="match status" value="1"/>
</dbReference>
<accession>A0A3N4VMI5</accession>
<dbReference type="InterPro" id="IPR014340">
    <property type="entry name" value="LptA"/>
</dbReference>
<dbReference type="GO" id="GO:0001530">
    <property type="term" value="F:lipopolysaccharide binding"/>
    <property type="evidence" value="ECO:0007669"/>
    <property type="project" value="InterPro"/>
</dbReference>
<evidence type="ECO:0000259" key="6">
    <source>
        <dbReference type="Pfam" id="PF03968"/>
    </source>
</evidence>
<evidence type="ECO:0000256" key="1">
    <source>
        <dbReference type="ARBA" id="ARBA00022448"/>
    </source>
</evidence>
<keyword evidence="8" id="KW-1185">Reference proteome</keyword>
<protein>
    <recommendedName>
        <fullName evidence="4">Lipopolysaccharide export system protein LptA</fullName>
    </recommendedName>
</protein>
<evidence type="ECO:0000256" key="5">
    <source>
        <dbReference type="SAM" id="MobiDB-lite"/>
    </source>
</evidence>
<evidence type="ECO:0000256" key="3">
    <source>
        <dbReference type="ARBA" id="ARBA00022764"/>
    </source>
</evidence>
<feature type="signal peptide" evidence="4">
    <location>
        <begin position="1"/>
        <end position="23"/>
    </location>
</feature>
<evidence type="ECO:0000256" key="4">
    <source>
        <dbReference type="HAMAP-Rule" id="MF_01914"/>
    </source>
</evidence>
<keyword evidence="1 4" id="KW-0813">Transport</keyword>
<feature type="domain" description="Organic solvent tolerance-like N-terminal" evidence="6">
    <location>
        <begin position="35"/>
        <end position="143"/>
    </location>
</feature>
<dbReference type="AlphaFoldDB" id="A0A3N4VMI5"/>
<keyword evidence="3 4" id="KW-0574">Periplasm</keyword>
<dbReference type="Proteomes" id="UP000269708">
    <property type="component" value="Unassembled WGS sequence"/>
</dbReference>
<comment type="caution">
    <text evidence="7">The sequence shown here is derived from an EMBL/GenBank/DDBJ whole genome shotgun (WGS) entry which is preliminary data.</text>
</comment>
<evidence type="ECO:0000313" key="8">
    <source>
        <dbReference type="Proteomes" id="UP000269708"/>
    </source>
</evidence>
<comment type="subunit">
    <text evidence="4">Component of the lipopolysaccharide transport and assembly complex.</text>
</comment>
<dbReference type="GO" id="GO:0043165">
    <property type="term" value="P:Gram-negative-bacterium-type cell outer membrane assembly"/>
    <property type="evidence" value="ECO:0007669"/>
    <property type="project" value="UniProtKB-UniRule"/>
</dbReference>
<evidence type="ECO:0000256" key="2">
    <source>
        <dbReference type="ARBA" id="ARBA00022729"/>
    </source>
</evidence>
<comment type="similarity">
    <text evidence="4">Belongs to the LptA family.</text>
</comment>
<name>A0A3N4VMI5_9GAMM</name>
<dbReference type="PANTHER" id="PTHR36504:SF1">
    <property type="entry name" value="LIPOPOLYSACCHARIDE EXPORT SYSTEM PROTEIN LPTA"/>
    <property type="match status" value="1"/>
</dbReference>
<proteinExistence type="inferred from homology"/>
<dbReference type="RefSeq" id="WP_123768607.1">
    <property type="nucleotide sequence ID" value="NZ_RKQN01000001.1"/>
</dbReference>
<dbReference type="InterPro" id="IPR005653">
    <property type="entry name" value="OstA-like_N"/>
</dbReference>
<evidence type="ECO:0000313" key="7">
    <source>
        <dbReference type="EMBL" id="RPE81019.1"/>
    </source>
</evidence>
<dbReference type="GO" id="GO:0015920">
    <property type="term" value="P:lipopolysaccharide transport"/>
    <property type="evidence" value="ECO:0007669"/>
    <property type="project" value="UniProtKB-UniRule"/>
</dbReference>
<dbReference type="GO" id="GO:0030288">
    <property type="term" value="C:outer membrane-bounded periplasmic space"/>
    <property type="evidence" value="ECO:0007669"/>
    <property type="project" value="TreeGrafter"/>
</dbReference>
<dbReference type="InterPro" id="IPR052037">
    <property type="entry name" value="LPS_export_LptA"/>
</dbReference>
<comment type="subcellular location">
    <subcellularLocation>
        <location evidence="4">Periplasm</location>
    </subcellularLocation>
</comment>
<gene>
    <name evidence="4" type="primary">lptA</name>
    <name evidence="7" type="ORF">EDC50_0186</name>
</gene>
<dbReference type="GO" id="GO:0009279">
    <property type="term" value="C:cell outer membrane"/>
    <property type="evidence" value="ECO:0007669"/>
    <property type="project" value="TreeGrafter"/>
</dbReference>
<reference evidence="7 8" key="1">
    <citation type="submission" date="2018-11" db="EMBL/GenBank/DDBJ databases">
        <title>Genomic Encyclopedia of Type Strains, Phase IV (KMG-IV): sequencing the most valuable type-strain genomes for metagenomic binning, comparative biology and taxonomic classification.</title>
        <authorList>
            <person name="Goeker M."/>
        </authorList>
    </citation>
    <scope>NUCLEOTIDE SEQUENCE [LARGE SCALE GENOMIC DNA]</scope>
    <source>
        <strain evidence="7 8">DSM 25623</strain>
    </source>
</reference>
<dbReference type="OrthoDB" id="9795964at2"/>
<comment type="function">
    <text evidence="4">Involved in the assembly of lipopolysaccharide (LPS). Required for the translocation of LPS from the inner membrane to the outer membrane. May form a bridge between the inner membrane and the outer membrane, via interactions with LptC and LptD, thereby facilitating LPS transfer across the periplasm.</text>
</comment>
<keyword evidence="2 4" id="KW-0732">Signal</keyword>
<dbReference type="HAMAP" id="MF_01914">
    <property type="entry name" value="LPS_assembly_LptA"/>
    <property type="match status" value="1"/>
</dbReference>
<feature type="chain" id="PRO_5018343633" description="Lipopolysaccharide export system protein LptA" evidence="4">
    <location>
        <begin position="24"/>
        <end position="170"/>
    </location>
</feature>
<feature type="region of interest" description="Disordered" evidence="5">
    <location>
        <begin position="144"/>
        <end position="170"/>
    </location>
</feature>
<organism evidence="7 8">
    <name type="scientific">Vulcaniibacterium tengchongense</name>
    <dbReference type="NCBI Taxonomy" id="1273429"/>
    <lineage>
        <taxon>Bacteria</taxon>
        <taxon>Pseudomonadati</taxon>
        <taxon>Pseudomonadota</taxon>
        <taxon>Gammaproteobacteria</taxon>
        <taxon>Lysobacterales</taxon>
        <taxon>Lysobacteraceae</taxon>
        <taxon>Vulcaniibacterium</taxon>
    </lineage>
</organism>
<dbReference type="GO" id="GO:0017089">
    <property type="term" value="F:glycolipid transfer activity"/>
    <property type="evidence" value="ECO:0007669"/>
    <property type="project" value="TreeGrafter"/>
</dbReference>
<dbReference type="PANTHER" id="PTHR36504">
    <property type="entry name" value="LIPOPOLYSACCHARIDE EXPORT SYSTEM PROTEIN LPTA"/>
    <property type="match status" value="1"/>
</dbReference>
<dbReference type="Pfam" id="PF03968">
    <property type="entry name" value="LptD_N"/>
    <property type="match status" value="1"/>
</dbReference>
<sequence precursor="true">MNALPAKLLALCLGALLPAAALAKSSDRNQPMDLDADSTDCSINDNAPCTFRGNVNIVQGTLNIRAATADVRRSNGEIQTVKLTGAPATMNQELDDGSQFKARASQVDYDVTRETVVLTGNAFVEQPSGNIASDRIVYNMKTGQVQSGGQGGGRVKMRLNPKNSQQQGGG</sequence>
<dbReference type="NCBIfam" id="TIGR03002">
    <property type="entry name" value="outer_YhbN_LptA"/>
    <property type="match status" value="1"/>
</dbReference>
<dbReference type="EMBL" id="RKQN01000001">
    <property type="protein sequence ID" value="RPE81019.1"/>
    <property type="molecule type" value="Genomic_DNA"/>
</dbReference>
<feature type="compositionally biased region" description="Polar residues" evidence="5">
    <location>
        <begin position="161"/>
        <end position="170"/>
    </location>
</feature>